<keyword evidence="5 6" id="KW-0560">Oxidoreductase</keyword>
<feature type="domain" description="Acyl-CoA dehydrogenase/oxidase N-terminal" evidence="9">
    <location>
        <begin position="13"/>
        <end position="128"/>
    </location>
</feature>
<dbReference type="PANTHER" id="PTHR43292:SF3">
    <property type="entry name" value="ACYL-COA DEHYDROGENASE FADE29"/>
    <property type="match status" value="1"/>
</dbReference>
<evidence type="ECO:0000259" key="8">
    <source>
        <dbReference type="Pfam" id="PF02770"/>
    </source>
</evidence>
<gene>
    <name evidence="10" type="ORF">B7R54_04275</name>
</gene>
<accession>A0A3E0VI39</accession>
<dbReference type="InterPro" id="IPR009075">
    <property type="entry name" value="AcylCo_DH/oxidase_C"/>
</dbReference>
<dbReference type="AlphaFoldDB" id="A0A3E0VI39"/>
<dbReference type="InterPro" id="IPR013786">
    <property type="entry name" value="AcylCoA_DH/ox_N"/>
</dbReference>
<dbReference type="SUPFAM" id="SSF56645">
    <property type="entry name" value="Acyl-CoA dehydrogenase NM domain-like"/>
    <property type="match status" value="1"/>
</dbReference>
<evidence type="ECO:0000256" key="4">
    <source>
        <dbReference type="ARBA" id="ARBA00022827"/>
    </source>
</evidence>
<feature type="domain" description="Acyl-CoA oxidase/dehydrogenase middle" evidence="8">
    <location>
        <begin position="133"/>
        <end position="225"/>
    </location>
</feature>
<dbReference type="InterPro" id="IPR037069">
    <property type="entry name" value="AcylCoA_DH/ox_N_sf"/>
</dbReference>
<comment type="cofactor">
    <cofactor evidence="1 6">
        <name>FAD</name>
        <dbReference type="ChEBI" id="CHEBI:57692"/>
    </cofactor>
</comment>
<dbReference type="SUPFAM" id="SSF47203">
    <property type="entry name" value="Acyl-CoA dehydrogenase C-terminal domain-like"/>
    <property type="match status" value="1"/>
</dbReference>
<dbReference type="GO" id="GO:0016627">
    <property type="term" value="F:oxidoreductase activity, acting on the CH-CH group of donors"/>
    <property type="evidence" value="ECO:0007669"/>
    <property type="project" value="InterPro"/>
</dbReference>
<dbReference type="InterPro" id="IPR046373">
    <property type="entry name" value="Acyl-CoA_Oxase/DH_mid-dom_sf"/>
</dbReference>
<dbReference type="InterPro" id="IPR052161">
    <property type="entry name" value="Mycobact_Acyl-CoA_DH"/>
</dbReference>
<dbReference type="InterPro" id="IPR009100">
    <property type="entry name" value="AcylCoA_DH/oxidase_NM_dom_sf"/>
</dbReference>
<dbReference type="Pfam" id="PF02770">
    <property type="entry name" value="Acyl-CoA_dh_M"/>
    <property type="match status" value="1"/>
</dbReference>
<protein>
    <submittedName>
        <fullName evidence="10">Acyl-CoA dehydrogenase</fullName>
    </submittedName>
</protein>
<keyword evidence="4 6" id="KW-0274">FAD</keyword>
<dbReference type="Gene3D" id="1.20.140.10">
    <property type="entry name" value="Butyryl-CoA Dehydrogenase, subunit A, domain 3"/>
    <property type="match status" value="1"/>
</dbReference>
<evidence type="ECO:0000256" key="1">
    <source>
        <dbReference type="ARBA" id="ARBA00001974"/>
    </source>
</evidence>
<dbReference type="Gene3D" id="2.40.110.10">
    <property type="entry name" value="Butyryl-CoA Dehydrogenase, subunit A, domain 2"/>
    <property type="match status" value="1"/>
</dbReference>
<comment type="caution">
    <text evidence="10">The sequence shown here is derived from an EMBL/GenBank/DDBJ whole genome shotgun (WGS) entry which is preliminary data.</text>
</comment>
<evidence type="ECO:0000259" key="7">
    <source>
        <dbReference type="Pfam" id="PF00441"/>
    </source>
</evidence>
<dbReference type="GO" id="GO:0050660">
    <property type="term" value="F:flavin adenine dinucleotide binding"/>
    <property type="evidence" value="ECO:0007669"/>
    <property type="project" value="InterPro"/>
</dbReference>
<dbReference type="RefSeq" id="WP_116413932.1">
    <property type="nucleotide sequence ID" value="NZ_NBWZ01000001.1"/>
</dbReference>
<evidence type="ECO:0000256" key="5">
    <source>
        <dbReference type="ARBA" id="ARBA00023002"/>
    </source>
</evidence>
<organism evidence="10 11">
    <name type="scientific">Subtercola boreus</name>
    <dbReference type="NCBI Taxonomy" id="120213"/>
    <lineage>
        <taxon>Bacteria</taxon>
        <taxon>Bacillati</taxon>
        <taxon>Actinomycetota</taxon>
        <taxon>Actinomycetes</taxon>
        <taxon>Micrococcales</taxon>
        <taxon>Microbacteriaceae</taxon>
        <taxon>Subtercola</taxon>
    </lineage>
</organism>
<dbReference type="FunFam" id="2.40.110.10:FF:000011">
    <property type="entry name" value="Acyl-CoA dehydrogenase FadE34"/>
    <property type="match status" value="1"/>
</dbReference>
<dbReference type="Proteomes" id="UP000256486">
    <property type="component" value="Unassembled WGS sequence"/>
</dbReference>
<name>A0A3E0VI39_9MICO</name>
<proteinExistence type="inferred from homology"/>
<dbReference type="PANTHER" id="PTHR43292">
    <property type="entry name" value="ACYL-COA DEHYDROGENASE"/>
    <property type="match status" value="1"/>
</dbReference>
<evidence type="ECO:0000313" key="11">
    <source>
        <dbReference type="Proteomes" id="UP000256486"/>
    </source>
</evidence>
<evidence type="ECO:0000259" key="9">
    <source>
        <dbReference type="Pfam" id="PF02771"/>
    </source>
</evidence>
<comment type="similarity">
    <text evidence="2 6">Belongs to the acyl-CoA dehydrogenase family.</text>
</comment>
<keyword evidence="3 6" id="KW-0285">Flavoprotein</keyword>
<evidence type="ECO:0000313" key="10">
    <source>
        <dbReference type="EMBL" id="RFA08527.1"/>
    </source>
</evidence>
<reference evidence="10 11" key="1">
    <citation type="submission" date="2017-04" db="EMBL/GenBank/DDBJ databases">
        <title>Comparative genome analysis of Subtercola boreus.</title>
        <authorList>
            <person name="Cho Y.-J."/>
            <person name="Cho A."/>
            <person name="Kim O.-S."/>
            <person name="Lee J.-I."/>
        </authorList>
    </citation>
    <scope>NUCLEOTIDE SEQUENCE [LARGE SCALE GENOMIC DNA]</scope>
    <source>
        <strain evidence="10 11">K300</strain>
    </source>
</reference>
<keyword evidence="11" id="KW-1185">Reference proteome</keyword>
<evidence type="ECO:0000256" key="2">
    <source>
        <dbReference type="ARBA" id="ARBA00009347"/>
    </source>
</evidence>
<sequence>MTSERAASPYPDSAEEFRQRVQEFLSAQLPAGWNGLGSIPTEEQVVFIDAWRATLHRNNLLAVSWPESYGGAGLTPLDQLVLAEEFTKAGVPQGGLNDNFSIQMLGSTLLKFGTEDQKQYYLPRILSKDDVWCQGFSEPEAGSDLAGVRTRAHRDGDEWVIEGQKTWTSYGHLATHIFVLCRTDPDAVRHRGLSLLLVKIDQPGVTLRPLKTLTGEEEFNEVFFDGARCAVESIVGEVNDGWRMAMTLLGFERGEAAATLPMKFGQDLERLVQLAIRYDKAGDDTVRQRLARSAEGVEQMRSMGMRAVSQWVNGHEIGAESSIHKLFWSEWLQETTELAMDIMGIDGIIPTGDGLQGMSFPAAEAGTPNTSGAWADYFLRARAATIYAGSSEIQRNIIGERILGLPKDAR</sequence>
<dbReference type="GO" id="GO:0005886">
    <property type="term" value="C:plasma membrane"/>
    <property type="evidence" value="ECO:0007669"/>
    <property type="project" value="TreeGrafter"/>
</dbReference>
<dbReference type="InterPro" id="IPR006091">
    <property type="entry name" value="Acyl-CoA_Oxase/DH_mid-dom"/>
</dbReference>
<dbReference type="Gene3D" id="1.10.540.10">
    <property type="entry name" value="Acyl-CoA dehydrogenase/oxidase, N-terminal domain"/>
    <property type="match status" value="1"/>
</dbReference>
<dbReference type="EMBL" id="NBWZ01000001">
    <property type="protein sequence ID" value="RFA08527.1"/>
    <property type="molecule type" value="Genomic_DNA"/>
</dbReference>
<evidence type="ECO:0000256" key="3">
    <source>
        <dbReference type="ARBA" id="ARBA00022630"/>
    </source>
</evidence>
<dbReference type="OrthoDB" id="2769798at2"/>
<dbReference type="InterPro" id="IPR036250">
    <property type="entry name" value="AcylCo_DH-like_C"/>
</dbReference>
<feature type="domain" description="Acyl-CoA dehydrogenase/oxidase C-terminal" evidence="7">
    <location>
        <begin position="239"/>
        <end position="403"/>
    </location>
</feature>
<dbReference type="Pfam" id="PF02771">
    <property type="entry name" value="Acyl-CoA_dh_N"/>
    <property type="match status" value="1"/>
</dbReference>
<dbReference type="Pfam" id="PF00441">
    <property type="entry name" value="Acyl-CoA_dh_1"/>
    <property type="match status" value="1"/>
</dbReference>
<evidence type="ECO:0000256" key="6">
    <source>
        <dbReference type="RuleBase" id="RU362125"/>
    </source>
</evidence>